<dbReference type="InterPro" id="IPR001387">
    <property type="entry name" value="Cro/C1-type_HTH"/>
</dbReference>
<sequence>MAGGRLTFHIPPNTQRAKIALGKTLRSLRVSRSLTSKQLGERVGFSQSHVSKIENGHAKLTRQDLDQIAKTLELTVDEETIVVRQFELTLLPPLSMRAVIAHGVENRQRQIRDYEKYIRVFDQYEPTVIPGLLQLPGYTRELLRWFEVPENDIEAAISGRRERQEVLTQRQRSFHFVIAESVLYTVVSSREVQVEQLRWLSMHIKWDNVRIGILPTVRGNIPGALTGFTIYDGRFVSTETVVIEQFISNADSISTFVRLHTLVAERSVYGQEALEMINRATTHLELNCEES</sequence>
<evidence type="ECO:0000313" key="3">
    <source>
        <dbReference type="EMBL" id="KJF16964.1"/>
    </source>
</evidence>
<dbReference type="EMBL" id="JXYS01000069">
    <property type="protein sequence ID" value="KJF16964.1"/>
    <property type="molecule type" value="Genomic_DNA"/>
</dbReference>
<dbReference type="AlphaFoldDB" id="A0A0D8HGJ0"/>
<keyword evidence="1" id="KW-0238">DNA-binding</keyword>
<dbReference type="PROSITE" id="PS50943">
    <property type="entry name" value="HTH_CROC1"/>
    <property type="match status" value="1"/>
</dbReference>
<gene>
    <name evidence="3" type="ORF">AXFE_21660</name>
</gene>
<dbReference type="GO" id="GO:0005829">
    <property type="term" value="C:cytosol"/>
    <property type="evidence" value="ECO:0007669"/>
    <property type="project" value="TreeGrafter"/>
</dbReference>
<protein>
    <submittedName>
        <fullName evidence="3">Anaerobic benzoate catabolism transcriptional regulator</fullName>
    </submittedName>
</protein>
<evidence type="ECO:0000256" key="1">
    <source>
        <dbReference type="ARBA" id="ARBA00023125"/>
    </source>
</evidence>
<keyword evidence="4" id="KW-1185">Reference proteome</keyword>
<dbReference type="InterPro" id="IPR050807">
    <property type="entry name" value="TransReg_Diox_bact_type"/>
</dbReference>
<name>A0A0D8HGJ0_9ACTN</name>
<accession>A0A0D8HGJ0</accession>
<dbReference type="SUPFAM" id="SSF47413">
    <property type="entry name" value="lambda repressor-like DNA-binding domains"/>
    <property type="match status" value="1"/>
</dbReference>
<dbReference type="PANTHER" id="PTHR46797">
    <property type="entry name" value="HTH-TYPE TRANSCRIPTIONAL REGULATOR"/>
    <property type="match status" value="1"/>
</dbReference>
<dbReference type="PANTHER" id="PTHR46797:SF1">
    <property type="entry name" value="METHYLPHOSPHONATE SYNTHASE"/>
    <property type="match status" value="1"/>
</dbReference>
<organism evidence="3 4">
    <name type="scientific">Acidithrix ferrooxidans</name>
    <dbReference type="NCBI Taxonomy" id="1280514"/>
    <lineage>
        <taxon>Bacteria</taxon>
        <taxon>Bacillati</taxon>
        <taxon>Actinomycetota</taxon>
        <taxon>Acidimicrobiia</taxon>
        <taxon>Acidimicrobiales</taxon>
        <taxon>Acidimicrobiaceae</taxon>
        <taxon>Acidithrix</taxon>
    </lineage>
</organism>
<dbReference type="STRING" id="1280514.AXFE_21660"/>
<dbReference type="SMART" id="SM00530">
    <property type="entry name" value="HTH_XRE"/>
    <property type="match status" value="1"/>
</dbReference>
<dbReference type="Gene3D" id="1.10.260.40">
    <property type="entry name" value="lambda repressor-like DNA-binding domains"/>
    <property type="match status" value="1"/>
</dbReference>
<dbReference type="InterPro" id="IPR043917">
    <property type="entry name" value="DUF5753"/>
</dbReference>
<dbReference type="InterPro" id="IPR010982">
    <property type="entry name" value="Lambda_DNA-bd_dom_sf"/>
</dbReference>
<dbReference type="RefSeq" id="WP_052605794.1">
    <property type="nucleotide sequence ID" value="NZ_JXYS01000069.1"/>
</dbReference>
<dbReference type="GO" id="GO:0003700">
    <property type="term" value="F:DNA-binding transcription factor activity"/>
    <property type="evidence" value="ECO:0007669"/>
    <property type="project" value="TreeGrafter"/>
</dbReference>
<evidence type="ECO:0000259" key="2">
    <source>
        <dbReference type="PROSITE" id="PS50943"/>
    </source>
</evidence>
<comment type="caution">
    <text evidence="3">The sequence shown here is derived from an EMBL/GenBank/DDBJ whole genome shotgun (WGS) entry which is preliminary data.</text>
</comment>
<dbReference type="Pfam" id="PF19054">
    <property type="entry name" value="DUF5753"/>
    <property type="match status" value="1"/>
</dbReference>
<proteinExistence type="predicted"/>
<dbReference type="Proteomes" id="UP000032360">
    <property type="component" value="Unassembled WGS sequence"/>
</dbReference>
<dbReference type="Pfam" id="PF13560">
    <property type="entry name" value="HTH_31"/>
    <property type="match status" value="1"/>
</dbReference>
<dbReference type="GO" id="GO:0003677">
    <property type="term" value="F:DNA binding"/>
    <property type="evidence" value="ECO:0007669"/>
    <property type="project" value="UniProtKB-KW"/>
</dbReference>
<dbReference type="CDD" id="cd00093">
    <property type="entry name" value="HTH_XRE"/>
    <property type="match status" value="1"/>
</dbReference>
<feature type="domain" description="HTH cro/C1-type" evidence="2">
    <location>
        <begin position="25"/>
        <end position="79"/>
    </location>
</feature>
<reference evidence="3 4" key="1">
    <citation type="submission" date="2015-01" db="EMBL/GenBank/DDBJ databases">
        <title>Draft genome of the acidophilic iron oxidizer Acidithrix ferrooxidans strain Py-F3.</title>
        <authorList>
            <person name="Poehlein A."/>
            <person name="Eisen S."/>
            <person name="Schloemann M."/>
            <person name="Johnson B.D."/>
            <person name="Daniel R."/>
            <person name="Muehling M."/>
        </authorList>
    </citation>
    <scope>NUCLEOTIDE SEQUENCE [LARGE SCALE GENOMIC DNA]</scope>
    <source>
        <strain evidence="3 4">Py-F3</strain>
    </source>
</reference>
<evidence type="ECO:0000313" key="4">
    <source>
        <dbReference type="Proteomes" id="UP000032360"/>
    </source>
</evidence>